<feature type="signal peptide" evidence="2">
    <location>
        <begin position="1"/>
        <end position="24"/>
    </location>
</feature>
<keyword evidence="1" id="KW-1133">Transmembrane helix</keyword>
<comment type="caution">
    <text evidence="3">The sequence shown here is derived from an EMBL/GenBank/DDBJ whole genome shotgun (WGS) entry which is preliminary data.</text>
</comment>
<evidence type="ECO:0000313" key="4">
    <source>
        <dbReference type="Proteomes" id="UP000823982"/>
    </source>
</evidence>
<protein>
    <submittedName>
        <fullName evidence="3">Uncharacterized protein</fullName>
    </submittedName>
</protein>
<dbReference type="Proteomes" id="UP000823982">
    <property type="component" value="Unassembled WGS sequence"/>
</dbReference>
<organism evidence="3 4">
    <name type="scientific">Candidatus Faeciplasma gallinarum</name>
    <dbReference type="NCBI Taxonomy" id="2840799"/>
    <lineage>
        <taxon>Bacteria</taxon>
        <taxon>Bacillati</taxon>
        <taxon>Bacillota</taxon>
        <taxon>Clostridia</taxon>
        <taxon>Eubacteriales</taxon>
        <taxon>Oscillospiraceae</taxon>
        <taxon>Oscillospiraceae incertae sedis</taxon>
        <taxon>Candidatus Faeciplasma</taxon>
    </lineage>
</organism>
<keyword evidence="1" id="KW-0472">Membrane</keyword>
<keyword evidence="1" id="KW-0812">Transmembrane</keyword>
<proteinExistence type="predicted"/>
<reference evidence="3" key="1">
    <citation type="submission" date="2020-10" db="EMBL/GenBank/DDBJ databases">
        <authorList>
            <person name="Gilroy R."/>
        </authorList>
    </citation>
    <scope>NUCLEOTIDE SEQUENCE</scope>
    <source>
        <strain evidence="3">CHK157-1446</strain>
    </source>
</reference>
<dbReference type="EMBL" id="DVIR01000066">
    <property type="protein sequence ID" value="HIS25189.1"/>
    <property type="molecule type" value="Genomic_DNA"/>
</dbReference>
<dbReference type="AlphaFoldDB" id="A0A9D1EPW0"/>
<reference evidence="3" key="2">
    <citation type="journal article" date="2021" name="PeerJ">
        <title>Extensive microbial diversity within the chicken gut microbiome revealed by metagenomics and culture.</title>
        <authorList>
            <person name="Gilroy R."/>
            <person name="Ravi A."/>
            <person name="Getino M."/>
            <person name="Pursley I."/>
            <person name="Horton D.L."/>
            <person name="Alikhan N.F."/>
            <person name="Baker D."/>
            <person name="Gharbi K."/>
            <person name="Hall N."/>
            <person name="Watson M."/>
            <person name="Adriaenssens E.M."/>
            <person name="Foster-Nyarko E."/>
            <person name="Jarju S."/>
            <person name="Secka A."/>
            <person name="Antonio M."/>
            <person name="Oren A."/>
            <person name="Chaudhuri R.R."/>
            <person name="La Ragione R."/>
            <person name="Hildebrand F."/>
            <person name="Pallen M.J."/>
        </authorList>
    </citation>
    <scope>NUCLEOTIDE SEQUENCE</scope>
    <source>
        <strain evidence="3">CHK157-1446</strain>
    </source>
</reference>
<sequence>MKKLLAMLLALVMAMSMLTIAVFAEPGDVETEPDGTGDIEVTDPVEDTNPPTGIALAVLPIAVAGAAVAFSKKH</sequence>
<name>A0A9D1EPW0_9FIRM</name>
<evidence type="ECO:0000313" key="3">
    <source>
        <dbReference type="EMBL" id="HIS25189.1"/>
    </source>
</evidence>
<gene>
    <name evidence="3" type="ORF">IAD01_07310</name>
</gene>
<accession>A0A9D1EPW0</accession>
<keyword evidence="2" id="KW-0732">Signal</keyword>
<evidence type="ECO:0000256" key="1">
    <source>
        <dbReference type="SAM" id="Phobius"/>
    </source>
</evidence>
<feature type="chain" id="PRO_5039554914" evidence="2">
    <location>
        <begin position="25"/>
        <end position="74"/>
    </location>
</feature>
<feature type="transmembrane region" description="Helical" evidence="1">
    <location>
        <begin position="52"/>
        <end position="70"/>
    </location>
</feature>
<evidence type="ECO:0000256" key="2">
    <source>
        <dbReference type="SAM" id="SignalP"/>
    </source>
</evidence>